<dbReference type="AlphaFoldDB" id="A0AAN6GHN0"/>
<keyword evidence="3 6" id="KW-1133">Transmembrane helix</keyword>
<proteinExistence type="predicted"/>
<dbReference type="GO" id="GO:0005509">
    <property type="term" value="F:calcium ion binding"/>
    <property type="evidence" value="ECO:0007669"/>
    <property type="project" value="InterPro"/>
</dbReference>
<dbReference type="GO" id="GO:0005783">
    <property type="term" value="C:endoplasmic reticulum"/>
    <property type="evidence" value="ECO:0007669"/>
    <property type="project" value="InterPro"/>
</dbReference>
<protein>
    <recommendedName>
        <fullName evidence="10">DUF1682-domain-containing protein</fullName>
    </recommendedName>
</protein>
<evidence type="ECO:0008006" key="10">
    <source>
        <dbReference type="Google" id="ProtNLM"/>
    </source>
</evidence>
<feature type="compositionally biased region" description="Basic and acidic residues" evidence="5">
    <location>
        <begin position="390"/>
        <end position="419"/>
    </location>
</feature>
<dbReference type="PANTHER" id="PTHR12883:SF0">
    <property type="entry name" value="PAT COMPLEX SUBUNIT CCDC47"/>
    <property type="match status" value="1"/>
</dbReference>
<comment type="subcellular location">
    <subcellularLocation>
        <location evidence="1">Membrane</location>
        <topology evidence="1">Single-pass membrane protein</topology>
    </subcellularLocation>
</comment>
<feature type="compositionally biased region" description="Basic residues" evidence="5">
    <location>
        <begin position="420"/>
        <end position="432"/>
    </location>
</feature>
<feature type="transmembrane region" description="Helical" evidence="6">
    <location>
        <begin position="80"/>
        <end position="101"/>
    </location>
</feature>
<dbReference type="EMBL" id="JAPDMQ010000053">
    <property type="protein sequence ID" value="KAK0537884.1"/>
    <property type="molecule type" value="Genomic_DNA"/>
</dbReference>
<dbReference type="GO" id="GO:0032469">
    <property type="term" value="P:endoplasmic reticulum calcium ion homeostasis"/>
    <property type="evidence" value="ECO:0007669"/>
    <property type="project" value="InterPro"/>
</dbReference>
<dbReference type="Pfam" id="PF07946">
    <property type="entry name" value="CCDC47"/>
    <property type="match status" value="1"/>
</dbReference>
<dbReference type="Proteomes" id="UP001176521">
    <property type="component" value="Unassembled WGS sequence"/>
</dbReference>
<keyword evidence="2 6" id="KW-0812">Transmembrane</keyword>
<evidence type="ECO:0000256" key="5">
    <source>
        <dbReference type="SAM" id="MobiDB-lite"/>
    </source>
</evidence>
<keyword evidence="7" id="KW-0732">Signal</keyword>
<sequence>MAALVAAVPLAQAALVLAFASPASAQVVQGIIDRYVNLFTGKGLNTPQGIQQRGPIPVYPGQEFPLTVIGKTKFVFRPELFKLEALSFVICVVYVAVYFAGRSANKGLARRWIKAASPYIVNEFSHIGAPQSAGASSDRLIWNGSDEALLYASGRRGLRALEVLFEFFPRHDIIQALFWPAWDLGVGSTTPSKRDVITMRFVLPPSPNPLGVFALVNKSDLRLTRSGRYDLGFTQLRMNAIEQRGLDTNWVLMNEAADMTDSILGPVIGSNKPRQDGILPGLQTFLSLPEVRDSLESVTVTDLPFNKPEAGPIEEPVHHLVLSLRPGRSLEKALPAIFTFAYNIIDAIDSNLWAPSPQILSKLKKARAEANAALLKEARAEKEAEEEEAREAARKQAAKDKLSKLSPAEQEKRKEIEKKRQQRKSGSRIKMR</sequence>
<dbReference type="GO" id="GO:0016020">
    <property type="term" value="C:membrane"/>
    <property type="evidence" value="ECO:0007669"/>
    <property type="project" value="UniProtKB-SubCell"/>
</dbReference>
<comment type="caution">
    <text evidence="8">The sequence shown here is derived from an EMBL/GenBank/DDBJ whole genome shotgun (WGS) entry which is preliminary data.</text>
</comment>
<reference evidence="8" key="1">
    <citation type="journal article" date="2023" name="PhytoFront">
        <title>Draft Genome Resources of Seven Strains of Tilletia horrida, Causal Agent of Kernel Smut of Rice.</title>
        <authorList>
            <person name="Khanal S."/>
            <person name="Antony Babu S."/>
            <person name="Zhou X.G."/>
        </authorList>
    </citation>
    <scope>NUCLEOTIDE SEQUENCE</scope>
    <source>
        <strain evidence="8">TX3</strain>
    </source>
</reference>
<gene>
    <name evidence="8" type="ORF">OC842_001484</name>
</gene>
<evidence type="ECO:0000313" key="8">
    <source>
        <dbReference type="EMBL" id="KAK0537884.1"/>
    </source>
</evidence>
<dbReference type="PANTHER" id="PTHR12883">
    <property type="entry name" value="ADIPOCYTE-SPECIFIC PROTEIN 4-RELATED"/>
    <property type="match status" value="1"/>
</dbReference>
<keyword evidence="9" id="KW-1185">Reference proteome</keyword>
<evidence type="ECO:0000313" key="9">
    <source>
        <dbReference type="Proteomes" id="UP001176521"/>
    </source>
</evidence>
<accession>A0AAN6GHN0</accession>
<keyword evidence="4 6" id="KW-0472">Membrane</keyword>
<feature type="chain" id="PRO_5042868406" description="DUF1682-domain-containing protein" evidence="7">
    <location>
        <begin position="26"/>
        <end position="432"/>
    </location>
</feature>
<evidence type="ECO:0000256" key="2">
    <source>
        <dbReference type="ARBA" id="ARBA00022692"/>
    </source>
</evidence>
<name>A0AAN6GHN0_9BASI</name>
<evidence type="ECO:0000256" key="3">
    <source>
        <dbReference type="ARBA" id="ARBA00022989"/>
    </source>
</evidence>
<feature type="region of interest" description="Disordered" evidence="5">
    <location>
        <begin position="380"/>
        <end position="432"/>
    </location>
</feature>
<evidence type="ECO:0000256" key="6">
    <source>
        <dbReference type="SAM" id="Phobius"/>
    </source>
</evidence>
<evidence type="ECO:0000256" key="7">
    <source>
        <dbReference type="SAM" id="SignalP"/>
    </source>
</evidence>
<dbReference type="InterPro" id="IPR012879">
    <property type="entry name" value="CCDC47"/>
</dbReference>
<evidence type="ECO:0000256" key="1">
    <source>
        <dbReference type="ARBA" id="ARBA00004167"/>
    </source>
</evidence>
<evidence type="ECO:0000256" key="4">
    <source>
        <dbReference type="ARBA" id="ARBA00023136"/>
    </source>
</evidence>
<organism evidence="8 9">
    <name type="scientific">Tilletia horrida</name>
    <dbReference type="NCBI Taxonomy" id="155126"/>
    <lineage>
        <taxon>Eukaryota</taxon>
        <taxon>Fungi</taxon>
        <taxon>Dikarya</taxon>
        <taxon>Basidiomycota</taxon>
        <taxon>Ustilaginomycotina</taxon>
        <taxon>Exobasidiomycetes</taxon>
        <taxon>Tilletiales</taxon>
        <taxon>Tilletiaceae</taxon>
        <taxon>Tilletia</taxon>
    </lineage>
</organism>
<feature type="signal peptide" evidence="7">
    <location>
        <begin position="1"/>
        <end position="25"/>
    </location>
</feature>